<feature type="transmembrane region" description="Helical" evidence="1">
    <location>
        <begin position="148"/>
        <end position="167"/>
    </location>
</feature>
<protein>
    <recommendedName>
        <fullName evidence="4">Glycosyltransferase RgtA/B/C/D-like domain-containing protein</fullName>
    </recommendedName>
</protein>
<evidence type="ECO:0000313" key="2">
    <source>
        <dbReference type="EMBL" id="MFC3173226.1"/>
    </source>
</evidence>
<feature type="transmembrane region" description="Helical" evidence="1">
    <location>
        <begin position="179"/>
        <end position="209"/>
    </location>
</feature>
<evidence type="ECO:0000313" key="3">
    <source>
        <dbReference type="Proteomes" id="UP001595604"/>
    </source>
</evidence>
<feature type="transmembrane region" description="Helical" evidence="1">
    <location>
        <begin position="215"/>
        <end position="236"/>
    </location>
</feature>
<feature type="transmembrane region" description="Helical" evidence="1">
    <location>
        <begin position="121"/>
        <end position="142"/>
    </location>
</feature>
<name>A0ABV7IQU7_9SPHN</name>
<evidence type="ECO:0000256" key="1">
    <source>
        <dbReference type="SAM" id="Phobius"/>
    </source>
</evidence>
<keyword evidence="1" id="KW-1133">Transmembrane helix</keyword>
<feature type="transmembrane region" description="Helical" evidence="1">
    <location>
        <begin position="357"/>
        <end position="375"/>
    </location>
</feature>
<keyword evidence="1" id="KW-0472">Membrane</keyword>
<keyword evidence="1" id="KW-0812">Transmembrane</keyword>
<dbReference type="EMBL" id="JBHRTQ010000003">
    <property type="protein sequence ID" value="MFC3173226.1"/>
    <property type="molecule type" value="Genomic_DNA"/>
</dbReference>
<feature type="transmembrane region" description="Helical" evidence="1">
    <location>
        <begin position="248"/>
        <end position="267"/>
    </location>
</feature>
<proteinExistence type="predicted"/>
<dbReference type="Proteomes" id="UP001595604">
    <property type="component" value="Unassembled WGS sequence"/>
</dbReference>
<accession>A0ABV7IQU7</accession>
<keyword evidence="3" id="KW-1185">Reference proteome</keyword>
<comment type="caution">
    <text evidence="2">The sequence shown here is derived from an EMBL/GenBank/DDBJ whole genome shotgun (WGS) entry which is preliminary data.</text>
</comment>
<dbReference type="RefSeq" id="WP_379508612.1">
    <property type="nucleotide sequence ID" value="NZ_JBHRTQ010000003.1"/>
</dbReference>
<sequence>MAASTTSTSAPSATRIIRAAVAVLVLALAGALAWAMAARGPWYDEFFTLYVTSRPETFTEALGRHWLADNHPPLFYALADLADLAGWLGPAVEQRRLVNALIGLAALGGGWAVTRGARTEFRLLAAFYLAALVAQPTVLVHGAELRSYFLSLAACAVLVLALVRFYAEPRPGASRLALWLAMVVAFNTHIATSLIAGALVAAFLAVALARRRGDFVRAVLPPALVGGALFVAVTAVQWPHWEANTRAFWIAPGLFAARWGIEVFVLAALRANLIVLAGGALGLGLLGWRALRREISPRADCVLALVLGTGFALAMIVAIHLVLRPFVVDRYLVGLVPALAMVLALGVAALAGRWPRLGLALLLAATAASLLALWANARETAARPSWNGTAALIAAEIRRCPATVVHHDAMWNEPVAALAPAENRQVLPFAYALMAARHGFMLEPAASRRVAKGCPTLFWTEHGQAPGEAALLARLKATGYPLGAVAIRRVGDGWVGVARP</sequence>
<evidence type="ECO:0008006" key="4">
    <source>
        <dbReference type="Google" id="ProtNLM"/>
    </source>
</evidence>
<gene>
    <name evidence="2" type="ORF">ACFOD9_03055</name>
</gene>
<feature type="transmembrane region" description="Helical" evidence="1">
    <location>
        <begin position="331"/>
        <end position="350"/>
    </location>
</feature>
<feature type="transmembrane region" description="Helical" evidence="1">
    <location>
        <begin position="303"/>
        <end position="325"/>
    </location>
</feature>
<reference evidence="3" key="1">
    <citation type="journal article" date="2019" name="Int. J. Syst. Evol. Microbiol.">
        <title>The Global Catalogue of Microorganisms (GCM) 10K type strain sequencing project: providing services to taxonomists for standard genome sequencing and annotation.</title>
        <authorList>
            <consortium name="The Broad Institute Genomics Platform"/>
            <consortium name="The Broad Institute Genome Sequencing Center for Infectious Disease"/>
            <person name="Wu L."/>
            <person name="Ma J."/>
        </authorList>
    </citation>
    <scope>NUCLEOTIDE SEQUENCE [LARGE SCALE GENOMIC DNA]</scope>
    <source>
        <strain evidence="3">KCTC 42984</strain>
    </source>
</reference>
<feature type="transmembrane region" description="Helical" evidence="1">
    <location>
        <begin position="97"/>
        <end position="114"/>
    </location>
</feature>
<organism evidence="2 3">
    <name type="scientific">Novosphingobium bradum</name>
    <dbReference type="NCBI Taxonomy" id="1737444"/>
    <lineage>
        <taxon>Bacteria</taxon>
        <taxon>Pseudomonadati</taxon>
        <taxon>Pseudomonadota</taxon>
        <taxon>Alphaproteobacteria</taxon>
        <taxon>Sphingomonadales</taxon>
        <taxon>Sphingomonadaceae</taxon>
        <taxon>Novosphingobium</taxon>
    </lineage>
</organism>
<feature type="transmembrane region" description="Helical" evidence="1">
    <location>
        <begin position="273"/>
        <end position="291"/>
    </location>
</feature>